<reference evidence="1" key="2">
    <citation type="journal article" date="2015" name="Fish Shellfish Immunol.">
        <title>Early steps in the European eel (Anguilla anguilla)-Vibrio vulnificus interaction in the gills: Role of the RtxA13 toxin.</title>
        <authorList>
            <person name="Callol A."/>
            <person name="Pajuelo D."/>
            <person name="Ebbesson L."/>
            <person name="Teles M."/>
            <person name="MacKenzie S."/>
            <person name="Amaro C."/>
        </authorList>
    </citation>
    <scope>NUCLEOTIDE SEQUENCE</scope>
</reference>
<accession>A0A0E9Q5S4</accession>
<dbReference type="EMBL" id="GBXM01097124">
    <property type="protein sequence ID" value="JAH11453.1"/>
    <property type="molecule type" value="Transcribed_RNA"/>
</dbReference>
<dbReference type="AlphaFoldDB" id="A0A0E9Q5S4"/>
<evidence type="ECO:0000313" key="1">
    <source>
        <dbReference type="EMBL" id="JAH11453.1"/>
    </source>
</evidence>
<organism evidence="1">
    <name type="scientific">Anguilla anguilla</name>
    <name type="common">European freshwater eel</name>
    <name type="synonym">Muraena anguilla</name>
    <dbReference type="NCBI Taxonomy" id="7936"/>
    <lineage>
        <taxon>Eukaryota</taxon>
        <taxon>Metazoa</taxon>
        <taxon>Chordata</taxon>
        <taxon>Craniata</taxon>
        <taxon>Vertebrata</taxon>
        <taxon>Euteleostomi</taxon>
        <taxon>Actinopterygii</taxon>
        <taxon>Neopterygii</taxon>
        <taxon>Teleostei</taxon>
        <taxon>Anguilliformes</taxon>
        <taxon>Anguillidae</taxon>
        <taxon>Anguilla</taxon>
    </lineage>
</organism>
<proteinExistence type="predicted"/>
<protein>
    <submittedName>
        <fullName evidence="1">Uncharacterized protein</fullName>
    </submittedName>
</protein>
<name>A0A0E9Q5S4_ANGAN</name>
<sequence length="23" mass="2901">MIQDMYRFTHYIRNLTVQSFISH</sequence>
<reference evidence="1" key="1">
    <citation type="submission" date="2014-11" db="EMBL/GenBank/DDBJ databases">
        <authorList>
            <person name="Amaro Gonzalez C."/>
        </authorList>
    </citation>
    <scope>NUCLEOTIDE SEQUENCE</scope>
</reference>